<dbReference type="InParanoid" id="A0A409XGQ6"/>
<keyword evidence="2" id="KW-0862">Zinc</keyword>
<feature type="compositionally biased region" description="Basic and acidic residues" evidence="3">
    <location>
        <begin position="136"/>
        <end position="150"/>
    </location>
</feature>
<feature type="compositionally biased region" description="Polar residues" evidence="3">
    <location>
        <begin position="214"/>
        <end position="223"/>
    </location>
</feature>
<feature type="region of interest" description="Disordered" evidence="3">
    <location>
        <begin position="89"/>
        <end position="169"/>
    </location>
</feature>
<accession>A0A409XGQ6</accession>
<dbReference type="PROSITE" id="PS50158">
    <property type="entry name" value="ZF_CCHC"/>
    <property type="match status" value="1"/>
</dbReference>
<dbReference type="GO" id="GO:0006397">
    <property type="term" value="P:mRNA processing"/>
    <property type="evidence" value="ECO:0007669"/>
    <property type="project" value="UniProtKB-KW"/>
</dbReference>
<dbReference type="STRING" id="93625.A0A409XGQ6"/>
<dbReference type="EMBL" id="NHYD01001772">
    <property type="protein sequence ID" value="PPQ89931.1"/>
    <property type="molecule type" value="Genomic_DNA"/>
</dbReference>
<feature type="compositionally biased region" description="Basic and acidic residues" evidence="3">
    <location>
        <begin position="89"/>
        <end position="127"/>
    </location>
</feature>
<reference evidence="5 6" key="1">
    <citation type="journal article" date="2018" name="Evol. Lett.">
        <title>Horizontal gene cluster transfer increased hallucinogenic mushroom diversity.</title>
        <authorList>
            <person name="Reynolds H.T."/>
            <person name="Vijayakumar V."/>
            <person name="Gluck-Thaler E."/>
            <person name="Korotkin H.B."/>
            <person name="Matheny P.B."/>
            <person name="Slot J.C."/>
        </authorList>
    </citation>
    <scope>NUCLEOTIDE SEQUENCE [LARGE SCALE GENOMIC DNA]</scope>
    <source>
        <strain evidence="5 6">2631</strain>
    </source>
</reference>
<feature type="compositionally biased region" description="Basic and acidic residues" evidence="3">
    <location>
        <begin position="159"/>
        <end position="169"/>
    </location>
</feature>
<dbReference type="Pfam" id="PF00098">
    <property type="entry name" value="zf-CCHC"/>
    <property type="match status" value="1"/>
</dbReference>
<feature type="non-terminal residue" evidence="5">
    <location>
        <position position="1"/>
    </location>
</feature>
<organism evidence="5 6">
    <name type="scientific">Psilocybe cyanescens</name>
    <dbReference type="NCBI Taxonomy" id="93625"/>
    <lineage>
        <taxon>Eukaryota</taxon>
        <taxon>Fungi</taxon>
        <taxon>Dikarya</taxon>
        <taxon>Basidiomycota</taxon>
        <taxon>Agaricomycotina</taxon>
        <taxon>Agaricomycetes</taxon>
        <taxon>Agaricomycetidae</taxon>
        <taxon>Agaricales</taxon>
        <taxon>Agaricineae</taxon>
        <taxon>Strophariaceae</taxon>
        <taxon>Psilocybe</taxon>
    </lineage>
</organism>
<dbReference type="GO" id="GO:0008270">
    <property type="term" value="F:zinc ion binding"/>
    <property type="evidence" value="ECO:0007669"/>
    <property type="project" value="UniProtKB-KW"/>
</dbReference>
<keyword evidence="1" id="KW-0507">mRNA processing</keyword>
<dbReference type="Gene3D" id="4.10.60.10">
    <property type="entry name" value="Zinc finger, CCHC-type"/>
    <property type="match status" value="1"/>
</dbReference>
<sequence>YKQNIRRKFEKATQGNRKVSEYIHYLEEQYNLLGSLTESDLVNRFWNGAADYLQRGLWRNGLHPDSSTWDQVVSQAEIIEISENVGQYNRDRPWHSTSHNRETRSQDKRRDYFGSWHEDKTASDKQDSSYTMNTSYEDKDRKSNNGESRSRSHTYIQKIELKNKQPEKDDADRIAIGRCFRCNEPGHLSRNCPQGSSVKNSGNKPPGISAYHLQPTTEDNANTDSSDEFIEVLDISPRPMPSSSFLLPSSTPLLSSFSLSTPNAIVVIPFTIVNNISAFFPYSQLRFCCPCLCLPSYPVHNIFGICQIKPRTSRSSSY</sequence>
<feature type="region of interest" description="Disordered" evidence="3">
    <location>
        <begin position="191"/>
        <end position="223"/>
    </location>
</feature>
<dbReference type="Proteomes" id="UP000283269">
    <property type="component" value="Unassembled WGS sequence"/>
</dbReference>
<evidence type="ECO:0000313" key="5">
    <source>
        <dbReference type="EMBL" id="PPQ89931.1"/>
    </source>
</evidence>
<name>A0A409XGQ6_PSICY</name>
<evidence type="ECO:0000256" key="2">
    <source>
        <dbReference type="PROSITE-ProRule" id="PRU00047"/>
    </source>
</evidence>
<evidence type="ECO:0000256" key="3">
    <source>
        <dbReference type="SAM" id="MobiDB-lite"/>
    </source>
</evidence>
<dbReference type="GO" id="GO:0003676">
    <property type="term" value="F:nucleic acid binding"/>
    <property type="evidence" value="ECO:0007669"/>
    <property type="project" value="InterPro"/>
</dbReference>
<gene>
    <name evidence="5" type="ORF">CVT25_009733</name>
</gene>
<dbReference type="InterPro" id="IPR001878">
    <property type="entry name" value="Znf_CCHC"/>
</dbReference>
<keyword evidence="2" id="KW-0479">Metal-binding</keyword>
<feature type="domain" description="CCHC-type" evidence="4">
    <location>
        <begin position="178"/>
        <end position="194"/>
    </location>
</feature>
<protein>
    <recommendedName>
        <fullName evidence="4">CCHC-type domain-containing protein</fullName>
    </recommendedName>
</protein>
<comment type="caution">
    <text evidence="5">The sequence shown here is derived from an EMBL/GenBank/DDBJ whole genome shotgun (WGS) entry which is preliminary data.</text>
</comment>
<evidence type="ECO:0000256" key="1">
    <source>
        <dbReference type="ARBA" id="ARBA00022664"/>
    </source>
</evidence>
<proteinExistence type="predicted"/>
<keyword evidence="2" id="KW-0863">Zinc-finger</keyword>
<feature type="compositionally biased region" description="Polar residues" evidence="3">
    <location>
        <begin position="191"/>
        <end position="203"/>
    </location>
</feature>
<evidence type="ECO:0000259" key="4">
    <source>
        <dbReference type="PROSITE" id="PS50158"/>
    </source>
</evidence>
<dbReference type="AlphaFoldDB" id="A0A409XGQ6"/>
<dbReference type="InterPro" id="IPR036875">
    <property type="entry name" value="Znf_CCHC_sf"/>
</dbReference>
<dbReference type="SMART" id="SM00343">
    <property type="entry name" value="ZnF_C2HC"/>
    <property type="match status" value="1"/>
</dbReference>
<evidence type="ECO:0000313" key="6">
    <source>
        <dbReference type="Proteomes" id="UP000283269"/>
    </source>
</evidence>
<dbReference type="OrthoDB" id="3267748at2759"/>
<keyword evidence="6" id="KW-1185">Reference proteome</keyword>
<dbReference type="SUPFAM" id="SSF57756">
    <property type="entry name" value="Retrovirus zinc finger-like domains"/>
    <property type="match status" value="1"/>
</dbReference>